<name>F9UAE3_9GAMM</name>
<evidence type="ECO:0000313" key="2">
    <source>
        <dbReference type="Proteomes" id="UP000005459"/>
    </source>
</evidence>
<dbReference type="EMBL" id="AFWV01000005">
    <property type="protein sequence ID" value="EGV19091.1"/>
    <property type="molecule type" value="Genomic_DNA"/>
</dbReference>
<dbReference type="AlphaFoldDB" id="F9UAE3"/>
<dbReference type="Proteomes" id="UP000005459">
    <property type="component" value="Unassembled WGS sequence"/>
</dbReference>
<dbReference type="RefSeq" id="WP_007192771.1">
    <property type="nucleotide sequence ID" value="NZ_AFWV01000005.1"/>
</dbReference>
<keyword evidence="2" id="KW-1185">Reference proteome</keyword>
<organism evidence="1 2">
    <name type="scientific">Thiocapsa marina 5811</name>
    <dbReference type="NCBI Taxonomy" id="768671"/>
    <lineage>
        <taxon>Bacteria</taxon>
        <taxon>Pseudomonadati</taxon>
        <taxon>Pseudomonadota</taxon>
        <taxon>Gammaproteobacteria</taxon>
        <taxon>Chromatiales</taxon>
        <taxon>Chromatiaceae</taxon>
        <taxon>Thiocapsa</taxon>
    </lineage>
</organism>
<reference evidence="1 2" key="1">
    <citation type="submission" date="2011-06" db="EMBL/GenBank/DDBJ databases">
        <title>The draft genome of Thiocapsa marina 5811.</title>
        <authorList>
            <consortium name="US DOE Joint Genome Institute (JGI-PGF)"/>
            <person name="Lucas S."/>
            <person name="Han J."/>
            <person name="Cheng J.-F."/>
            <person name="Goodwin L."/>
            <person name="Pitluck S."/>
            <person name="Peters L."/>
            <person name="Land M.L."/>
            <person name="Hauser L."/>
            <person name="Vogl K."/>
            <person name="Liu Z."/>
            <person name="Imhoff J."/>
            <person name="Thiel V."/>
            <person name="Frigaard N.-U."/>
            <person name="Bryant D."/>
            <person name="Woyke T.J."/>
        </authorList>
    </citation>
    <scope>NUCLEOTIDE SEQUENCE [LARGE SCALE GENOMIC DNA]</scope>
    <source>
        <strain evidence="1 2">5811</strain>
    </source>
</reference>
<protein>
    <submittedName>
        <fullName evidence="1">Uncharacterized protein</fullName>
    </submittedName>
</protein>
<evidence type="ECO:0000313" key="1">
    <source>
        <dbReference type="EMBL" id="EGV19091.1"/>
    </source>
</evidence>
<dbReference type="STRING" id="768671.ThimaDRAFT_1895"/>
<proteinExistence type="predicted"/>
<accession>F9UAE3</accession>
<sequence>MTETEKPSPSLIEGKNALDLESLRDLYVSLTGEEPTPAELAEAKAMLEETKAEDTAKAKC</sequence>
<gene>
    <name evidence="1" type="ORF">ThimaDRAFT_1895</name>
</gene>